<keyword evidence="1" id="KW-0802">TPR repeat</keyword>
<comment type="similarity">
    <text evidence="2">Belongs to the EMC2 family.</text>
</comment>
<proteinExistence type="inferred from homology"/>
<sequence length="283" mass="31153">MSRSDAEKLTEWRSIGARRSEQTVELATKVLASGNVGDQATCKEWALREQLAIAALDMGRIKLASHTSKDQIETLHAKFPNSPRVRILDGLRLEADEDVERAKAVYEDLLKEDETNVTAHQRLISLSLPSSSAIPLLLSYLDTFYSDPAAWSVLADLYCEKGLYSQALTVLGHIAIISNWDDGVIRRSGEVAYTMGYFSLHIVSATANGRWLQGLPIGIKVLFASSGDAGRKGHQFKHKPDEDVVGNQTSERLGCTGDERLLAAKGKGIDVRRQMLGEMVSNR</sequence>
<reference evidence="3" key="1">
    <citation type="journal article" date="2010" name="PLoS ONE">
        <title>Morphological and genomic characterization of Filobasidiella depauperata: a homothallic sibling species of the pathogenic cryptococcus species complex.</title>
        <authorList>
            <person name="Rodriguez-Carres M."/>
            <person name="Findley K."/>
            <person name="Sun S."/>
            <person name="Dietrich F.S."/>
            <person name="Heitman J."/>
        </authorList>
    </citation>
    <scope>NUCLEOTIDE SEQUENCE</scope>
    <source>
        <strain evidence="3">CBS7855</strain>
    </source>
</reference>
<dbReference type="InterPro" id="IPR039856">
    <property type="entry name" value="EMC2-like"/>
</dbReference>
<dbReference type="AlphaFoldDB" id="D2JWU2"/>
<dbReference type="InterPro" id="IPR011990">
    <property type="entry name" value="TPR-like_helical_dom_sf"/>
</dbReference>
<accession>D2JWU2</accession>
<keyword evidence="2" id="KW-0472">Membrane</keyword>
<evidence type="ECO:0000313" key="3">
    <source>
        <dbReference type="EMBL" id="ACZ80645.1"/>
    </source>
</evidence>
<dbReference type="EMBL" id="GU131348">
    <property type="protein sequence ID" value="ACZ80645.1"/>
    <property type="molecule type" value="Genomic_DNA"/>
</dbReference>
<keyword evidence="2" id="KW-0256">Endoplasmic reticulum</keyword>
<evidence type="ECO:0000256" key="2">
    <source>
        <dbReference type="RuleBase" id="RU367091"/>
    </source>
</evidence>
<organism evidence="3">
    <name type="scientific">Cryptococcus depauperatus</name>
    <dbReference type="NCBI Taxonomy" id="5208"/>
    <lineage>
        <taxon>Eukaryota</taxon>
        <taxon>Fungi</taxon>
        <taxon>Dikarya</taxon>
        <taxon>Basidiomycota</taxon>
        <taxon>Agaricomycotina</taxon>
        <taxon>Tremellomycetes</taxon>
        <taxon>Tremellales</taxon>
        <taxon>Cryptococcaceae</taxon>
        <taxon>Cryptococcus</taxon>
    </lineage>
</organism>
<dbReference type="Gene3D" id="1.25.40.10">
    <property type="entry name" value="Tetratricopeptide repeat domain"/>
    <property type="match status" value="1"/>
</dbReference>
<dbReference type="GO" id="GO:0072546">
    <property type="term" value="C:EMC complex"/>
    <property type="evidence" value="ECO:0007669"/>
    <property type="project" value="UniProtKB-UniRule"/>
</dbReference>
<dbReference type="VEuPathDB" id="FungiDB:L204_03773"/>
<comment type="subcellular location">
    <subcellularLocation>
        <location evidence="2">Endoplasmic reticulum membrane</location>
        <topology evidence="2">Peripheral membrane protein</topology>
        <orientation evidence="2">Cytoplasmic side</orientation>
    </subcellularLocation>
</comment>
<dbReference type="VEuPathDB" id="FungiDB:L203_01858"/>
<dbReference type="SUPFAM" id="SSF48452">
    <property type="entry name" value="TPR-like"/>
    <property type="match status" value="1"/>
</dbReference>
<protein>
    <recommendedName>
        <fullName evidence="2">ER membrane protein complex subunit 2</fullName>
    </recommendedName>
</protein>
<dbReference type="PANTHER" id="PTHR12760">
    <property type="entry name" value="TETRATRICOPEPTIDE REPEAT PROTEIN"/>
    <property type="match status" value="1"/>
</dbReference>
<evidence type="ECO:0000256" key="1">
    <source>
        <dbReference type="ARBA" id="ARBA00022803"/>
    </source>
</evidence>
<comment type="function">
    <text evidence="2">Part of the endoplasmic reticulum membrane protein complex (EMC) that enables the energy-independent insertion into endoplasmic reticulum membranes of newly synthesized membrane proteins.</text>
</comment>
<comment type="subunit">
    <text evidence="2">Component of the ER membrane protein complex (EMC).</text>
</comment>
<name>D2JWU2_9TREE</name>